<sequence>MARFFSTLLALIALGVFPAIATPPPPSSISTFNPFTGKTFFVNSVRAAAVHKAANQIAASGDFALATSAHKVAQVSTFHWVDKTAAIPSITTWLNEARQAQIRTGKSQVFQLVVYNLPDRDCSAKASSGELEYANGGEEKYKSFIHQVRQRLAAFPDIRIVIQLETDAIGNMVTGLSVPKCANAAPAQKRSYAYAIANLQLPNVALYLDGAHSAWLGWPGNIEGAANNLIEIVNAAKALNPRATVRGVSTNVSNYNGLGNQEQTGYDELVYVQNLAVLLKAQGWDAHFIVDQGRSGNQVALRSGGDWCNFKMAGFGPRPSTNTPSELIDAIVWVKPGGDSDGTSDTTAERFDEACGSSTSIIPSPEAGAWNQLAFISLVKQANPAF</sequence>
<feature type="binding site" evidence="7">
    <location>
        <position position="307"/>
    </location>
    <ligand>
        <name>substrate</name>
    </ligand>
</feature>
<keyword evidence="9" id="KW-0732">Signal</keyword>
<dbReference type="InterPro" id="IPR016288">
    <property type="entry name" value="Beta_cellobiohydrolase"/>
</dbReference>
<accession>A0A9P5YC60</accession>
<keyword evidence="3 9" id="KW-0119">Carbohydrate metabolism</keyword>
<feature type="binding site" evidence="7">
    <location>
        <position position="335"/>
    </location>
    <ligand>
        <name>substrate</name>
    </ligand>
</feature>
<evidence type="ECO:0000256" key="4">
    <source>
        <dbReference type="ARBA" id="ARBA00023295"/>
    </source>
</evidence>
<evidence type="ECO:0000256" key="1">
    <source>
        <dbReference type="ARBA" id="ARBA00022801"/>
    </source>
</evidence>
<dbReference type="GO" id="GO:0004553">
    <property type="term" value="F:hydrolase activity, hydrolyzing O-glycosyl compounds"/>
    <property type="evidence" value="ECO:0007669"/>
    <property type="project" value="InterPro"/>
</dbReference>
<evidence type="ECO:0000256" key="5">
    <source>
        <dbReference type="ARBA" id="ARBA00023326"/>
    </source>
</evidence>
<feature type="binding site" evidence="7">
    <location>
        <position position="212"/>
    </location>
    <ligand>
        <name>substrate</name>
    </ligand>
</feature>
<dbReference type="Gene3D" id="3.20.20.40">
    <property type="entry name" value="1, 4-beta cellobiohydrolase"/>
    <property type="match status" value="1"/>
</dbReference>
<comment type="caution">
    <text evidence="10">The sequence shown here is derived from an EMBL/GenBank/DDBJ whole genome shotgun (WGS) entry which is preliminary data.</text>
</comment>
<name>A0A9P5YC60_9AGAR</name>
<evidence type="ECO:0000256" key="3">
    <source>
        <dbReference type="ARBA" id="ARBA00023277"/>
    </source>
</evidence>
<dbReference type="PIRSF" id="PIRSF001100">
    <property type="entry name" value="Beta_cellobiohydrolase"/>
    <property type="match status" value="1"/>
</dbReference>
<evidence type="ECO:0000256" key="7">
    <source>
        <dbReference type="PIRSR" id="PIRSR001100-2"/>
    </source>
</evidence>
<dbReference type="EC" id="3.2.1.-" evidence="9"/>
<protein>
    <recommendedName>
        <fullName evidence="9">Glucanase</fullName>
        <ecNumber evidence="9">3.2.1.-</ecNumber>
    </recommendedName>
</protein>
<gene>
    <name evidence="10" type="ORF">BDZ94DRAFT_1287773</name>
</gene>
<organism evidence="10 11">
    <name type="scientific">Collybia nuda</name>
    <dbReference type="NCBI Taxonomy" id="64659"/>
    <lineage>
        <taxon>Eukaryota</taxon>
        <taxon>Fungi</taxon>
        <taxon>Dikarya</taxon>
        <taxon>Basidiomycota</taxon>
        <taxon>Agaricomycotina</taxon>
        <taxon>Agaricomycetes</taxon>
        <taxon>Agaricomycetidae</taxon>
        <taxon>Agaricales</taxon>
        <taxon>Tricholomatineae</taxon>
        <taxon>Clitocybaceae</taxon>
        <taxon>Collybia</taxon>
    </lineage>
</organism>
<dbReference type="PRINTS" id="PR00733">
    <property type="entry name" value="GLHYDRLASE6"/>
</dbReference>
<feature type="binding site" evidence="7">
    <location>
        <position position="215"/>
    </location>
    <ligand>
        <name>substrate</name>
    </ligand>
</feature>
<feature type="binding site" evidence="7">
    <location>
        <position position="82"/>
    </location>
    <ligand>
        <name>substrate</name>
    </ligand>
</feature>
<proteinExistence type="inferred from homology"/>
<keyword evidence="11" id="KW-1185">Reference proteome</keyword>
<evidence type="ECO:0000256" key="6">
    <source>
        <dbReference type="PIRSR" id="PIRSR001100-1"/>
    </source>
</evidence>
<keyword evidence="4 9" id="KW-0326">Glycosidase</keyword>
<dbReference type="GO" id="GO:0030245">
    <property type="term" value="P:cellulose catabolic process"/>
    <property type="evidence" value="ECO:0007669"/>
    <property type="project" value="UniProtKB-KW"/>
</dbReference>
<evidence type="ECO:0000313" key="10">
    <source>
        <dbReference type="EMBL" id="KAF9467387.1"/>
    </source>
</evidence>
<feature type="signal peptide" evidence="9">
    <location>
        <begin position="1"/>
        <end position="21"/>
    </location>
</feature>
<dbReference type="PANTHER" id="PTHR34876:SF10">
    <property type="entry name" value="GLUCANASE"/>
    <property type="match status" value="1"/>
</dbReference>
<dbReference type="InterPro" id="IPR001524">
    <property type="entry name" value="Glyco_hydro_6_CS"/>
</dbReference>
<dbReference type="PROSITE" id="PS00655">
    <property type="entry name" value="GLYCOSYL_HYDROL_F6_1"/>
    <property type="match status" value="1"/>
</dbReference>
<keyword evidence="1 9" id="KW-0378">Hydrolase</keyword>
<dbReference type="InterPro" id="IPR036434">
    <property type="entry name" value="Beta_cellobiohydrolase_sf"/>
</dbReference>
<keyword evidence="5 9" id="KW-0624">Polysaccharide degradation</keyword>
<dbReference type="EMBL" id="MU150237">
    <property type="protein sequence ID" value="KAF9467387.1"/>
    <property type="molecule type" value="Genomic_DNA"/>
</dbReference>
<dbReference type="OrthoDB" id="64893at2759"/>
<feature type="active site" description="Proton donor" evidence="6">
    <location>
        <position position="167"/>
    </location>
</feature>
<reference evidence="10" key="1">
    <citation type="submission" date="2020-11" db="EMBL/GenBank/DDBJ databases">
        <authorList>
            <consortium name="DOE Joint Genome Institute"/>
            <person name="Ahrendt S."/>
            <person name="Riley R."/>
            <person name="Andreopoulos W."/>
            <person name="Labutti K."/>
            <person name="Pangilinan J."/>
            <person name="Ruiz-Duenas F.J."/>
            <person name="Barrasa J.M."/>
            <person name="Sanchez-Garcia M."/>
            <person name="Camarero S."/>
            <person name="Miyauchi S."/>
            <person name="Serrano A."/>
            <person name="Linde D."/>
            <person name="Babiker R."/>
            <person name="Drula E."/>
            <person name="Ayuso-Fernandez I."/>
            <person name="Pacheco R."/>
            <person name="Padilla G."/>
            <person name="Ferreira P."/>
            <person name="Barriuso J."/>
            <person name="Kellner H."/>
            <person name="Castanera R."/>
            <person name="Alfaro M."/>
            <person name="Ramirez L."/>
            <person name="Pisabarro A.G."/>
            <person name="Kuo A."/>
            <person name="Tritt A."/>
            <person name="Lipzen A."/>
            <person name="He G."/>
            <person name="Yan M."/>
            <person name="Ng V."/>
            <person name="Cullen D."/>
            <person name="Martin F."/>
            <person name="Rosso M.-N."/>
            <person name="Henrissat B."/>
            <person name="Hibbett D."/>
            <person name="Martinez A.T."/>
            <person name="Grigoriev I.V."/>
        </authorList>
    </citation>
    <scope>NUCLEOTIDE SEQUENCE</scope>
    <source>
        <strain evidence="10">CBS 247.69</strain>
    </source>
</reference>
<feature type="binding site" evidence="7">
    <location>
        <position position="80"/>
    </location>
    <ligand>
        <name>substrate</name>
    </ligand>
</feature>
<dbReference type="AlphaFoldDB" id="A0A9P5YC60"/>
<feature type="active site" evidence="8">
    <location>
        <position position="121"/>
    </location>
</feature>
<dbReference type="Proteomes" id="UP000807353">
    <property type="component" value="Unassembled WGS sequence"/>
</dbReference>
<dbReference type="SUPFAM" id="SSF51989">
    <property type="entry name" value="Glycosyl hydrolases family 6, cellulases"/>
    <property type="match status" value="1"/>
</dbReference>
<keyword evidence="2 9" id="KW-0136">Cellulose degradation</keyword>
<dbReference type="Pfam" id="PF01341">
    <property type="entry name" value="Glyco_hydro_6"/>
    <property type="match status" value="1"/>
</dbReference>
<evidence type="ECO:0000256" key="8">
    <source>
        <dbReference type="PROSITE-ProRule" id="PRU10056"/>
    </source>
</evidence>
<comment type="similarity">
    <text evidence="9">Belongs to the glycosyl hydrolase family 6.</text>
</comment>
<feature type="active site" description="Proton acceptor" evidence="6">
    <location>
        <position position="341"/>
    </location>
</feature>
<feature type="binding site" evidence="7">
    <location>
        <position position="254"/>
    </location>
    <ligand>
        <name>substrate</name>
    </ligand>
</feature>
<dbReference type="PANTHER" id="PTHR34876">
    <property type="match status" value="1"/>
</dbReference>
<evidence type="ECO:0000256" key="2">
    <source>
        <dbReference type="ARBA" id="ARBA00023001"/>
    </source>
</evidence>
<evidence type="ECO:0000313" key="11">
    <source>
        <dbReference type="Proteomes" id="UP000807353"/>
    </source>
</evidence>
<evidence type="ECO:0000256" key="9">
    <source>
        <dbReference type="RuleBase" id="RU361186"/>
    </source>
</evidence>
<feature type="chain" id="PRO_5040548146" description="Glucanase" evidence="9">
    <location>
        <begin position="22"/>
        <end position="386"/>
    </location>
</feature>